<dbReference type="Proteomes" id="UP000789831">
    <property type="component" value="Unassembled WGS sequence"/>
</dbReference>
<dbReference type="OrthoDB" id="2448484at2759"/>
<name>A0A9N9H506_9GLOM</name>
<dbReference type="AlphaFoldDB" id="A0A9N9H506"/>
<feature type="transmembrane region" description="Helical" evidence="2">
    <location>
        <begin position="108"/>
        <end position="130"/>
    </location>
</feature>
<evidence type="ECO:0000313" key="3">
    <source>
        <dbReference type="EMBL" id="CAG8649258.1"/>
    </source>
</evidence>
<dbReference type="EMBL" id="CAJVPL010004593">
    <property type="protein sequence ID" value="CAG8649258.1"/>
    <property type="molecule type" value="Genomic_DNA"/>
</dbReference>
<keyword evidence="2" id="KW-1133">Transmembrane helix</keyword>
<reference evidence="3" key="1">
    <citation type="submission" date="2021-06" db="EMBL/GenBank/DDBJ databases">
        <authorList>
            <person name="Kallberg Y."/>
            <person name="Tangrot J."/>
            <person name="Rosling A."/>
        </authorList>
    </citation>
    <scope>NUCLEOTIDE SEQUENCE</scope>
    <source>
        <strain evidence="3">MT106</strain>
    </source>
</reference>
<feature type="coiled-coil region" evidence="1">
    <location>
        <begin position="20"/>
        <end position="47"/>
    </location>
</feature>
<gene>
    <name evidence="3" type="ORF">AGERDE_LOCUS11330</name>
</gene>
<proteinExistence type="predicted"/>
<evidence type="ECO:0000313" key="4">
    <source>
        <dbReference type="Proteomes" id="UP000789831"/>
    </source>
</evidence>
<accession>A0A9N9H506</accession>
<protein>
    <submittedName>
        <fullName evidence="3">10007_t:CDS:1</fullName>
    </submittedName>
</protein>
<evidence type="ECO:0000256" key="2">
    <source>
        <dbReference type="SAM" id="Phobius"/>
    </source>
</evidence>
<sequence>MACPDCGKIKQRGVSIVEENQELRQQLAAVQKQLAEVLAELKKLKNNSTGKDSEKLNQQIVQNERLIASGSAVSEVEVRDQINKSEALMKEFNTTVSPVNDNKKDNDFSTGLVIGGGILALMGLMAILIIKK</sequence>
<keyword evidence="4" id="KW-1185">Reference proteome</keyword>
<keyword evidence="2" id="KW-0472">Membrane</keyword>
<organism evidence="3 4">
    <name type="scientific">Ambispora gerdemannii</name>
    <dbReference type="NCBI Taxonomy" id="144530"/>
    <lineage>
        <taxon>Eukaryota</taxon>
        <taxon>Fungi</taxon>
        <taxon>Fungi incertae sedis</taxon>
        <taxon>Mucoromycota</taxon>
        <taxon>Glomeromycotina</taxon>
        <taxon>Glomeromycetes</taxon>
        <taxon>Archaeosporales</taxon>
        <taxon>Ambisporaceae</taxon>
        <taxon>Ambispora</taxon>
    </lineage>
</organism>
<feature type="non-terminal residue" evidence="3">
    <location>
        <position position="132"/>
    </location>
</feature>
<keyword evidence="2" id="KW-0812">Transmembrane</keyword>
<keyword evidence="1" id="KW-0175">Coiled coil</keyword>
<evidence type="ECO:0000256" key="1">
    <source>
        <dbReference type="SAM" id="Coils"/>
    </source>
</evidence>
<comment type="caution">
    <text evidence="3">The sequence shown here is derived from an EMBL/GenBank/DDBJ whole genome shotgun (WGS) entry which is preliminary data.</text>
</comment>